<dbReference type="KEGG" id="ptm:GSPATT00017460001"/>
<dbReference type="OMA" id="NNEMDGY"/>
<dbReference type="InterPro" id="IPR003409">
    <property type="entry name" value="MORN"/>
</dbReference>
<evidence type="ECO:0000313" key="3">
    <source>
        <dbReference type="EMBL" id="CAK83103.1"/>
    </source>
</evidence>
<dbReference type="GeneID" id="5036285"/>
<feature type="compositionally biased region" description="Polar residues" evidence="2">
    <location>
        <begin position="9"/>
        <end position="23"/>
    </location>
</feature>
<dbReference type="EMBL" id="CT868452">
    <property type="protein sequence ID" value="CAK83103.1"/>
    <property type="molecule type" value="Genomic_DNA"/>
</dbReference>
<organism evidence="3 4">
    <name type="scientific">Paramecium tetraurelia</name>
    <dbReference type="NCBI Taxonomy" id="5888"/>
    <lineage>
        <taxon>Eukaryota</taxon>
        <taxon>Sar</taxon>
        <taxon>Alveolata</taxon>
        <taxon>Ciliophora</taxon>
        <taxon>Intramacronucleata</taxon>
        <taxon>Oligohymenophorea</taxon>
        <taxon>Peniculida</taxon>
        <taxon>Parameciidae</taxon>
        <taxon>Paramecium</taxon>
    </lineage>
</organism>
<dbReference type="HOGENOM" id="CLU_454544_0_0_1"/>
<reference evidence="3 4" key="1">
    <citation type="journal article" date="2006" name="Nature">
        <title>Global trends of whole-genome duplications revealed by the ciliate Paramecium tetraurelia.</title>
        <authorList>
            <consortium name="Genoscope"/>
            <person name="Aury J.-M."/>
            <person name="Jaillon O."/>
            <person name="Duret L."/>
            <person name="Noel B."/>
            <person name="Jubin C."/>
            <person name="Porcel B.M."/>
            <person name="Segurens B."/>
            <person name="Daubin V."/>
            <person name="Anthouard V."/>
            <person name="Aiach N."/>
            <person name="Arnaiz O."/>
            <person name="Billaut A."/>
            <person name="Beisson J."/>
            <person name="Blanc I."/>
            <person name="Bouhouche K."/>
            <person name="Camara F."/>
            <person name="Duharcourt S."/>
            <person name="Guigo R."/>
            <person name="Gogendeau D."/>
            <person name="Katinka M."/>
            <person name="Keller A.-M."/>
            <person name="Kissmehl R."/>
            <person name="Klotz C."/>
            <person name="Koll F."/>
            <person name="Le Moue A."/>
            <person name="Lepere C."/>
            <person name="Malinsky S."/>
            <person name="Nowacki M."/>
            <person name="Nowak J.K."/>
            <person name="Plattner H."/>
            <person name="Poulain J."/>
            <person name="Ruiz F."/>
            <person name="Serrano V."/>
            <person name="Zagulski M."/>
            <person name="Dessen P."/>
            <person name="Betermier M."/>
            <person name="Weissenbach J."/>
            <person name="Scarpelli C."/>
            <person name="Schachter V."/>
            <person name="Sperling L."/>
            <person name="Meyer E."/>
            <person name="Cohen J."/>
            <person name="Wincker P."/>
        </authorList>
    </citation>
    <scope>NUCLEOTIDE SEQUENCE [LARGE SCALE GENOMIC DNA]</scope>
    <source>
        <strain evidence="3 4">Stock d4-2</strain>
    </source>
</reference>
<dbReference type="RefSeq" id="XP_001450500.1">
    <property type="nucleotide sequence ID" value="XM_001450463.1"/>
</dbReference>
<dbReference type="eggNOG" id="KOG0229">
    <property type="taxonomic scope" value="Eukaryota"/>
</dbReference>
<dbReference type="SMART" id="SM00698">
    <property type="entry name" value="MORN"/>
    <property type="match status" value="11"/>
</dbReference>
<evidence type="ECO:0000313" key="4">
    <source>
        <dbReference type="Proteomes" id="UP000000600"/>
    </source>
</evidence>
<dbReference type="Gene3D" id="2.20.110.10">
    <property type="entry name" value="Histone H3 K4-specific methyltransferase SET7/9 N-terminal domain"/>
    <property type="match status" value="5"/>
</dbReference>
<evidence type="ECO:0000256" key="2">
    <source>
        <dbReference type="SAM" id="MobiDB-lite"/>
    </source>
</evidence>
<sequence>MKSKEIEQNNKTSNTKTMPSESGLQLHRNVHAQTYVATNKSAVQLQNQRSITPGNRTVIIRNFYLPIQISKVRDELLIQKSVNEKVEKYENEKEWFQGKLIKQHKFGYCKYYLKKQYYYEGQFSCSLKHGKGLIIYENGDYYQGEFFADKILGDNGMFKDFEDECKLNTKLEKKKLEFPNGAVYQGQVLDGKRHGYGVYTWKDGTKYEGQFQNDKFNGYGVMEFADSSKFKGEWVNGEMEGFGHYIWPNSEEYKGYYKKSKKHGFGVFKYKSGVVYFGDFVDGLNHGDAVLKKVNKLNELQFDNNYYLQMLELPFKNLTQFEKEFKNALKEIQSTDSTLETQAENKNSLNSLFVQGSAFERIKSSQKSKSFAYFQQKSVEKTMYKRFFSVKEPFEQNSDLIYYGQFQYEKAHGFGKLVSKKTSILFEGHFIFGQIHGSGRLIMSRGDVFEGRWFFNKILSGTYYNEFLKPIIQIKELSIEFPQVRSQKNYHGNLINNKREGFGRYQWNDGTYYVGEFVDNTMCGFGRMVYQDGRRYIGFWKNNEMDGYGEFEWPNGQMYVGSYSRDKKHGIGMIILDGRVAIGEFENGKSISKSKDFDLSS</sequence>
<proteinExistence type="predicted"/>
<dbReference type="STRING" id="5888.A0DJ86"/>
<protein>
    <recommendedName>
        <fullName evidence="5">MORN repeat protein</fullName>
    </recommendedName>
</protein>
<dbReference type="AlphaFoldDB" id="A0DJ86"/>
<dbReference type="Proteomes" id="UP000000600">
    <property type="component" value="Unassembled WGS sequence"/>
</dbReference>
<dbReference type="PANTHER" id="PTHR43215">
    <property type="entry name" value="RADIAL SPOKE HEAD 1 HOMOLOG"/>
    <property type="match status" value="1"/>
</dbReference>
<evidence type="ECO:0008006" key="5">
    <source>
        <dbReference type="Google" id="ProtNLM"/>
    </source>
</evidence>
<name>A0DJ86_PARTE</name>
<dbReference type="OrthoDB" id="300581at2759"/>
<dbReference type="InParanoid" id="A0DJ86"/>
<dbReference type="PANTHER" id="PTHR43215:SF14">
    <property type="entry name" value="RADIAL SPOKE HEAD 1 HOMOLOG"/>
    <property type="match status" value="1"/>
</dbReference>
<dbReference type="SUPFAM" id="SSF82185">
    <property type="entry name" value="Histone H3 K4-specific methyltransferase SET7/9 N-terminal domain"/>
    <property type="match status" value="4"/>
</dbReference>
<evidence type="ECO:0000256" key="1">
    <source>
        <dbReference type="ARBA" id="ARBA00022737"/>
    </source>
</evidence>
<accession>A0DJ86</accession>
<gene>
    <name evidence="3" type="ORF">GSPATT00017460001</name>
</gene>
<feature type="region of interest" description="Disordered" evidence="2">
    <location>
        <begin position="1"/>
        <end position="23"/>
    </location>
</feature>
<keyword evidence="4" id="KW-1185">Reference proteome</keyword>
<keyword evidence="1" id="KW-0677">Repeat</keyword>
<dbReference type="Pfam" id="PF02493">
    <property type="entry name" value="MORN"/>
    <property type="match status" value="11"/>
</dbReference>